<proteinExistence type="predicted"/>
<gene>
    <name evidence="2" type="ORF">J5837_00565</name>
</gene>
<keyword evidence="1" id="KW-0472">Membrane</keyword>
<reference evidence="2" key="1">
    <citation type="journal article" date="2016" name="Int. J. Syst. Evol. Microbiol.">
        <title>Pseudoxanthomonas helianthi sp. nov., isolated from roots of Jerusalem artichoke (Helianthus tuberosus).</title>
        <authorList>
            <person name="Kittiwongwattana C."/>
            <person name="Thawai C."/>
        </authorList>
    </citation>
    <scope>NUCLEOTIDE SEQUENCE</scope>
    <source>
        <strain evidence="2">110414</strain>
    </source>
</reference>
<evidence type="ECO:0000313" key="2">
    <source>
        <dbReference type="EMBL" id="MBP3982900.1"/>
    </source>
</evidence>
<dbReference type="AlphaFoldDB" id="A0A940X1D7"/>
<dbReference type="InterPro" id="IPR032809">
    <property type="entry name" value="Put_HupE_UreJ"/>
</dbReference>
<feature type="transmembrane region" description="Helical" evidence="1">
    <location>
        <begin position="67"/>
        <end position="89"/>
    </location>
</feature>
<accession>A0A940X1D7</accession>
<name>A0A940X1D7_9GAMM</name>
<feature type="transmembrane region" description="Helical" evidence="1">
    <location>
        <begin position="164"/>
        <end position="182"/>
    </location>
</feature>
<protein>
    <submittedName>
        <fullName evidence="2">HupE/UreJ family protein</fullName>
    </submittedName>
</protein>
<organism evidence="2 3">
    <name type="scientific">Pseudoxanthomonas helianthi</name>
    <dbReference type="NCBI Taxonomy" id="1453541"/>
    <lineage>
        <taxon>Bacteria</taxon>
        <taxon>Pseudomonadati</taxon>
        <taxon>Pseudomonadota</taxon>
        <taxon>Gammaproteobacteria</taxon>
        <taxon>Lysobacterales</taxon>
        <taxon>Lysobacteraceae</taxon>
        <taxon>Pseudoxanthomonas</taxon>
    </lineage>
</organism>
<comment type="caution">
    <text evidence="2">The sequence shown here is derived from an EMBL/GenBank/DDBJ whole genome shotgun (WGS) entry which is preliminary data.</text>
</comment>
<feature type="transmembrane region" description="Helical" evidence="1">
    <location>
        <begin position="194"/>
        <end position="212"/>
    </location>
</feature>
<keyword evidence="3" id="KW-1185">Reference proteome</keyword>
<reference evidence="2" key="2">
    <citation type="submission" date="2021-03" db="EMBL/GenBank/DDBJ databases">
        <authorList>
            <person name="Cao W."/>
        </authorList>
    </citation>
    <scope>NUCLEOTIDE SEQUENCE</scope>
    <source>
        <strain evidence="2">110414</strain>
    </source>
</reference>
<evidence type="ECO:0000256" key="1">
    <source>
        <dbReference type="SAM" id="Phobius"/>
    </source>
</evidence>
<keyword evidence="1" id="KW-1133">Transmembrane helix</keyword>
<dbReference type="EMBL" id="JAGKTC010000001">
    <property type="protein sequence ID" value="MBP3982900.1"/>
    <property type="molecule type" value="Genomic_DNA"/>
</dbReference>
<feature type="transmembrane region" description="Helical" evidence="1">
    <location>
        <begin position="39"/>
        <end position="60"/>
    </location>
</feature>
<sequence>MVALALLATDALAHGVSDKDKAFIQSMSGVHVLPYMYLGAKHMVTGYDHLLFLVGVIFFLYRLRDVVRYVTLFAVGHSVTLLAGVLLNIHANPYVIDAIIGLSVVYKAFDNLGGFQRLFGFQPNPKAAVLVFGLFHGFGLATKIQELSFSRDGLLGNLVSFNVGVEIGQFIALSMILIVMTFWRQTRFFGQTAVAANGALMCAGFILIGYQLSGLAAG</sequence>
<dbReference type="Proteomes" id="UP000673447">
    <property type="component" value="Unassembled WGS sequence"/>
</dbReference>
<keyword evidence="1" id="KW-0812">Transmembrane</keyword>
<dbReference type="Pfam" id="PF13795">
    <property type="entry name" value="HupE_UreJ_2"/>
    <property type="match status" value="1"/>
</dbReference>
<evidence type="ECO:0000313" key="3">
    <source>
        <dbReference type="Proteomes" id="UP000673447"/>
    </source>
</evidence>